<evidence type="ECO:0000256" key="4">
    <source>
        <dbReference type="ARBA" id="ARBA00022989"/>
    </source>
</evidence>
<gene>
    <name evidence="10" type="primary">fluC</name>
    <name evidence="10" type="synonym">crcB</name>
    <name evidence="11" type="ORF">GCM10023226_32870</name>
</gene>
<keyword evidence="3 10" id="KW-0812">Transmembrane</keyword>
<evidence type="ECO:0000256" key="9">
    <source>
        <dbReference type="ARBA" id="ARBA00049940"/>
    </source>
</evidence>
<keyword evidence="5 10" id="KW-0472">Membrane</keyword>
<organism evidence="11 12">
    <name type="scientific">Nocardioides nanhaiensis</name>
    <dbReference type="NCBI Taxonomy" id="1476871"/>
    <lineage>
        <taxon>Bacteria</taxon>
        <taxon>Bacillati</taxon>
        <taxon>Actinomycetota</taxon>
        <taxon>Actinomycetes</taxon>
        <taxon>Propionibacteriales</taxon>
        <taxon>Nocardioidaceae</taxon>
        <taxon>Nocardioides</taxon>
    </lineage>
</organism>
<keyword evidence="12" id="KW-1185">Reference proteome</keyword>
<keyword evidence="6 10" id="KW-0407">Ion channel</keyword>
<keyword evidence="4 10" id="KW-1133">Transmembrane helix</keyword>
<accession>A0ABP8WN63</accession>
<evidence type="ECO:0000313" key="12">
    <source>
        <dbReference type="Proteomes" id="UP001500621"/>
    </source>
</evidence>
<evidence type="ECO:0000256" key="3">
    <source>
        <dbReference type="ARBA" id="ARBA00022692"/>
    </source>
</evidence>
<name>A0ABP8WN63_9ACTN</name>
<feature type="transmembrane region" description="Helical" evidence="10">
    <location>
        <begin position="80"/>
        <end position="102"/>
    </location>
</feature>
<comment type="activity regulation">
    <text evidence="10">Na(+) is not transported, but it plays an essential structural role and its presence is essential for fluoride channel function.</text>
</comment>
<sequence length="146" mass="15017">MTATTPTALPRVRADAVVAVALGGAIGSLGRWAVAEALPHSPAELPWSTVLVNLTGAVLLGLLLGLLAGPRPRHHLLRPMLGTGLLGGWTTFSTAMLDAHALADAGRLAVAGGYLLGSVLVGLLGAWAGLRAGRVLAWRREREGPR</sequence>
<dbReference type="InterPro" id="IPR003691">
    <property type="entry name" value="FluC"/>
</dbReference>
<evidence type="ECO:0000256" key="8">
    <source>
        <dbReference type="ARBA" id="ARBA00035585"/>
    </source>
</evidence>
<comment type="function">
    <text evidence="9 10">Fluoride-specific ion channel. Important for reducing fluoride concentration in the cell, thus reducing its toxicity.</text>
</comment>
<keyword evidence="10" id="KW-0479">Metal-binding</keyword>
<dbReference type="EMBL" id="BAABIM010000003">
    <property type="protein sequence ID" value="GAA4692332.1"/>
    <property type="molecule type" value="Genomic_DNA"/>
</dbReference>
<feature type="binding site" evidence="10">
    <location>
        <position position="90"/>
    </location>
    <ligand>
        <name>Na(+)</name>
        <dbReference type="ChEBI" id="CHEBI:29101"/>
        <note>structural</note>
    </ligand>
</feature>
<proteinExistence type="inferred from homology"/>
<evidence type="ECO:0000256" key="2">
    <source>
        <dbReference type="ARBA" id="ARBA00022475"/>
    </source>
</evidence>
<reference evidence="12" key="1">
    <citation type="journal article" date="2019" name="Int. J. Syst. Evol. Microbiol.">
        <title>The Global Catalogue of Microorganisms (GCM) 10K type strain sequencing project: providing services to taxonomists for standard genome sequencing and annotation.</title>
        <authorList>
            <consortium name="The Broad Institute Genomics Platform"/>
            <consortium name="The Broad Institute Genome Sequencing Center for Infectious Disease"/>
            <person name="Wu L."/>
            <person name="Ma J."/>
        </authorList>
    </citation>
    <scope>NUCLEOTIDE SEQUENCE [LARGE SCALE GENOMIC DNA]</scope>
    <source>
        <strain evidence="12">JCM 18127</strain>
    </source>
</reference>
<evidence type="ECO:0000313" key="11">
    <source>
        <dbReference type="EMBL" id="GAA4692332.1"/>
    </source>
</evidence>
<dbReference type="Proteomes" id="UP001500621">
    <property type="component" value="Unassembled WGS sequence"/>
</dbReference>
<dbReference type="HAMAP" id="MF_00454">
    <property type="entry name" value="FluC"/>
    <property type="match status" value="1"/>
</dbReference>
<comment type="catalytic activity">
    <reaction evidence="8">
        <text>fluoride(in) = fluoride(out)</text>
        <dbReference type="Rhea" id="RHEA:76159"/>
        <dbReference type="ChEBI" id="CHEBI:17051"/>
    </reaction>
    <physiologicalReaction direction="left-to-right" evidence="8">
        <dbReference type="Rhea" id="RHEA:76160"/>
    </physiologicalReaction>
</comment>
<feature type="transmembrane region" description="Helical" evidence="10">
    <location>
        <begin position="12"/>
        <end position="33"/>
    </location>
</feature>
<dbReference type="Pfam" id="PF02537">
    <property type="entry name" value="CRCB"/>
    <property type="match status" value="1"/>
</dbReference>
<dbReference type="PANTHER" id="PTHR28259">
    <property type="entry name" value="FLUORIDE EXPORT PROTEIN 1-RELATED"/>
    <property type="match status" value="1"/>
</dbReference>
<keyword evidence="2 10" id="KW-1003">Cell membrane</keyword>
<evidence type="ECO:0000256" key="5">
    <source>
        <dbReference type="ARBA" id="ARBA00023136"/>
    </source>
</evidence>
<keyword evidence="10" id="KW-0813">Transport</keyword>
<feature type="binding site" evidence="10">
    <location>
        <position position="87"/>
    </location>
    <ligand>
        <name>Na(+)</name>
        <dbReference type="ChEBI" id="CHEBI:29101"/>
        <note>structural</note>
    </ligand>
</feature>
<dbReference type="RefSeq" id="WP_345267820.1">
    <property type="nucleotide sequence ID" value="NZ_BAABIM010000003.1"/>
</dbReference>
<feature type="transmembrane region" description="Helical" evidence="10">
    <location>
        <begin position="45"/>
        <end position="68"/>
    </location>
</feature>
<comment type="similarity">
    <text evidence="7 10">Belongs to the fluoride channel Fluc/FEX (TC 1.A.43) family.</text>
</comment>
<evidence type="ECO:0000256" key="6">
    <source>
        <dbReference type="ARBA" id="ARBA00023303"/>
    </source>
</evidence>
<dbReference type="PANTHER" id="PTHR28259:SF1">
    <property type="entry name" value="FLUORIDE EXPORT PROTEIN 1-RELATED"/>
    <property type="match status" value="1"/>
</dbReference>
<evidence type="ECO:0000256" key="1">
    <source>
        <dbReference type="ARBA" id="ARBA00004651"/>
    </source>
</evidence>
<comment type="caution">
    <text evidence="11">The sequence shown here is derived from an EMBL/GenBank/DDBJ whole genome shotgun (WGS) entry which is preliminary data.</text>
</comment>
<comment type="subcellular location">
    <subcellularLocation>
        <location evidence="1 10">Cell membrane</location>
        <topology evidence="1 10">Multi-pass membrane protein</topology>
    </subcellularLocation>
</comment>
<feature type="transmembrane region" description="Helical" evidence="10">
    <location>
        <begin position="108"/>
        <end position="130"/>
    </location>
</feature>
<keyword evidence="10" id="KW-0915">Sodium</keyword>
<protein>
    <recommendedName>
        <fullName evidence="10">Fluoride-specific ion channel FluC</fullName>
    </recommendedName>
</protein>
<evidence type="ECO:0000256" key="7">
    <source>
        <dbReference type="ARBA" id="ARBA00035120"/>
    </source>
</evidence>
<keyword evidence="10" id="KW-0406">Ion transport</keyword>
<evidence type="ECO:0000256" key="10">
    <source>
        <dbReference type="HAMAP-Rule" id="MF_00454"/>
    </source>
</evidence>